<dbReference type="SUPFAM" id="SSF55486">
    <property type="entry name" value="Metalloproteases ('zincins'), catalytic domain"/>
    <property type="match status" value="1"/>
</dbReference>
<evidence type="ECO:0000256" key="8">
    <source>
        <dbReference type="ARBA" id="ARBA00022723"/>
    </source>
</evidence>
<feature type="domain" description="Aminopeptidase N-like N-terminal" evidence="16">
    <location>
        <begin position="113"/>
        <end position="204"/>
    </location>
</feature>
<dbReference type="CDD" id="cd09602">
    <property type="entry name" value="M1_APN"/>
    <property type="match status" value="1"/>
</dbReference>
<accession>A0ABQ3Z888</accession>
<evidence type="ECO:0000256" key="13">
    <source>
        <dbReference type="ARBA" id="ARBA00031533"/>
    </source>
</evidence>
<dbReference type="InterPro" id="IPR001930">
    <property type="entry name" value="Peptidase_M1"/>
</dbReference>
<feature type="domain" description="Peptidase M1 membrane alanine aminopeptidase" evidence="14">
    <location>
        <begin position="245"/>
        <end position="458"/>
    </location>
</feature>
<dbReference type="PANTHER" id="PTHR11533">
    <property type="entry name" value="PROTEASE M1 ZINC METALLOPROTEASE"/>
    <property type="match status" value="1"/>
</dbReference>
<evidence type="ECO:0000259" key="16">
    <source>
        <dbReference type="Pfam" id="PF17900"/>
    </source>
</evidence>
<evidence type="ECO:0000256" key="4">
    <source>
        <dbReference type="ARBA" id="ARBA00012564"/>
    </source>
</evidence>
<evidence type="ECO:0000256" key="11">
    <source>
        <dbReference type="ARBA" id="ARBA00023049"/>
    </source>
</evidence>
<comment type="similarity">
    <text evidence="3">Belongs to the peptidase M1 family.</text>
</comment>
<keyword evidence="7" id="KW-0645">Protease</keyword>
<keyword evidence="8" id="KW-0479">Metal-binding</keyword>
<comment type="cofactor">
    <cofactor evidence="2">
        <name>Zn(2+)</name>
        <dbReference type="ChEBI" id="CHEBI:29105"/>
    </cofactor>
</comment>
<evidence type="ECO:0000256" key="6">
    <source>
        <dbReference type="ARBA" id="ARBA00022438"/>
    </source>
</evidence>
<evidence type="ECO:0000313" key="17">
    <source>
        <dbReference type="EMBL" id="GIE06052.1"/>
    </source>
</evidence>
<dbReference type="InterPro" id="IPR050344">
    <property type="entry name" value="Peptidase_M1_aminopeptidases"/>
</dbReference>
<dbReference type="InterPro" id="IPR014782">
    <property type="entry name" value="Peptidase_M1_dom"/>
</dbReference>
<evidence type="ECO:0000259" key="15">
    <source>
        <dbReference type="Pfam" id="PF11838"/>
    </source>
</evidence>
<evidence type="ECO:0000256" key="1">
    <source>
        <dbReference type="ARBA" id="ARBA00000098"/>
    </source>
</evidence>
<keyword evidence="9" id="KW-0378">Hydrolase</keyword>
<evidence type="ECO:0000256" key="5">
    <source>
        <dbReference type="ARBA" id="ARBA00015611"/>
    </source>
</evidence>
<dbReference type="Pfam" id="PF11838">
    <property type="entry name" value="ERAP1_C"/>
    <property type="match status" value="1"/>
</dbReference>
<protein>
    <recommendedName>
        <fullName evidence="5">Aminopeptidase N</fullName>
        <ecNumber evidence="4">3.4.11.2</ecNumber>
    </recommendedName>
    <alternativeName>
        <fullName evidence="12">Alanine aminopeptidase</fullName>
    </alternativeName>
    <alternativeName>
        <fullName evidence="13">Lysyl aminopeptidase</fullName>
    </alternativeName>
</protein>
<keyword evidence="18" id="KW-1185">Reference proteome</keyword>
<dbReference type="Gene3D" id="2.60.40.1730">
    <property type="entry name" value="tricorn interacting facor f3 domain"/>
    <property type="match status" value="1"/>
</dbReference>
<feature type="domain" description="ERAP1-like C-terminal" evidence="15">
    <location>
        <begin position="534"/>
        <end position="841"/>
    </location>
</feature>
<keyword evidence="10" id="KW-0862">Zinc</keyword>
<reference evidence="17 18" key="1">
    <citation type="submission" date="2021-01" db="EMBL/GenBank/DDBJ databases">
        <title>Whole genome shotgun sequence of Actinoplanes durhamensis NBRC 14914.</title>
        <authorList>
            <person name="Komaki H."/>
            <person name="Tamura T."/>
        </authorList>
    </citation>
    <scope>NUCLEOTIDE SEQUENCE [LARGE SCALE GENOMIC DNA]</scope>
    <source>
        <strain evidence="17 18">NBRC 14914</strain>
    </source>
</reference>
<dbReference type="Pfam" id="PF17900">
    <property type="entry name" value="Peptidase_M1_N"/>
    <property type="match status" value="1"/>
</dbReference>
<dbReference type="EC" id="3.4.11.2" evidence="4"/>
<evidence type="ECO:0000256" key="3">
    <source>
        <dbReference type="ARBA" id="ARBA00010136"/>
    </source>
</evidence>
<evidence type="ECO:0000256" key="2">
    <source>
        <dbReference type="ARBA" id="ARBA00001947"/>
    </source>
</evidence>
<dbReference type="InterPro" id="IPR045357">
    <property type="entry name" value="Aminopeptidase_N-like_N"/>
</dbReference>
<organism evidence="17 18">
    <name type="scientific">Paractinoplanes durhamensis</name>
    <dbReference type="NCBI Taxonomy" id="113563"/>
    <lineage>
        <taxon>Bacteria</taxon>
        <taxon>Bacillati</taxon>
        <taxon>Actinomycetota</taxon>
        <taxon>Actinomycetes</taxon>
        <taxon>Micromonosporales</taxon>
        <taxon>Micromonosporaceae</taxon>
        <taxon>Paractinoplanes</taxon>
    </lineage>
</organism>
<gene>
    <name evidence="17" type="ORF">Adu01nite_74020</name>
</gene>
<dbReference type="InterPro" id="IPR042097">
    <property type="entry name" value="Aminopeptidase_N-like_N_sf"/>
</dbReference>
<dbReference type="SUPFAM" id="SSF63737">
    <property type="entry name" value="Leukotriene A4 hydrolase N-terminal domain"/>
    <property type="match status" value="1"/>
</dbReference>
<sequence>MARITPCYREAVMCRTGRTGMMVVMPLTRSEATARAAIVDVHSYEVHLDVTAAEETFGARTVVRFGARPGASTFLEFEPVRIQSMTLNGARVPAEAATGGRLELTGLAEENELVVAATMRYSNDGEGLHRYTDPADGNVYLYQHLFINNGGRVLPCFDQPDMKASFQVAVTAPADWKVAANGELISAADGVWRFAPTKPISTYLASLFAGPLHVVTDEHDGIPLALYVRAALAADLDRDAEELFTITKQCLDRYHEMFDIRYPFGHYQQAFAPEFNFGAMEYPGLVVFRDEMIYRSAVTESQRESRANVIAHEMAHMWFGDLVTMAWWDDLWLNESFAEYLGTRVAAEATRFTGAWTTFAMQRKAWGLRADQHPSTHPVAPIEVADTDQALLNFDGISYAKGAATLKQLVAFVGDEAFLAGLNDHFAAHAYGNATLADLLAALTKSSGRDLAGWSDVWLRRAQVNTLRMSLSPAAVEQTAPEGYPTLRPHKIGIGLFDRAPDGSVNRRTTVLAEVDAEPRTLIPAVDGEPAADLVLLNDGDLTYAKIRLDDASTAAVSTVLPLLSDSLARAVLWAATLDAVVDGERPVAELVTLVLTALPVESEVVIVEDVLRATRSLVDRYSTRETRPAALELVAQAADRLLAVSEPGGSRQLAAARGLIGATAQTGRLRGWLAGEGVPEGLAIDDDLRWLILYRLVVLGAADLDGIDAEYARDRSATGAQWAARCRAAVPSAEAKAAAWQSIVADTTLSNRLVEMTASGFWHSEQLDLVAPYVSRYFAEMPAMMRVRSGMSAEKTAKYAYPELSVDPETRRYAAELLAREDLDPILRRVVQDSDDDMRRALQARF</sequence>
<keyword evidence="11" id="KW-0482">Metalloprotease</keyword>
<dbReference type="InterPro" id="IPR027268">
    <property type="entry name" value="Peptidase_M4/M1_CTD_sf"/>
</dbReference>
<evidence type="ECO:0000313" key="18">
    <source>
        <dbReference type="Proteomes" id="UP000637628"/>
    </source>
</evidence>
<dbReference type="InterPro" id="IPR024571">
    <property type="entry name" value="ERAP1-like_C_dom"/>
</dbReference>
<dbReference type="NCBIfam" id="TIGR02412">
    <property type="entry name" value="pepN_strep_liv"/>
    <property type="match status" value="1"/>
</dbReference>
<dbReference type="EMBL" id="BOML01000059">
    <property type="protein sequence ID" value="GIE06052.1"/>
    <property type="molecule type" value="Genomic_DNA"/>
</dbReference>
<name>A0ABQ3Z888_9ACTN</name>
<evidence type="ECO:0000256" key="12">
    <source>
        <dbReference type="ARBA" id="ARBA00029811"/>
    </source>
</evidence>
<dbReference type="Pfam" id="PF01433">
    <property type="entry name" value="Peptidase_M1"/>
    <property type="match status" value="1"/>
</dbReference>
<comment type="catalytic activity">
    <reaction evidence="1">
        <text>Release of an N-terminal amino acid, Xaa-|-Yaa- from a peptide, amide or arylamide. Xaa is preferably Ala, but may be most amino acids including Pro (slow action). When a terminal hydrophobic residue is followed by a prolyl residue, the two may be released as an intact Xaa-Pro dipeptide.</text>
        <dbReference type="EC" id="3.4.11.2"/>
    </reaction>
</comment>
<dbReference type="PANTHER" id="PTHR11533:SF174">
    <property type="entry name" value="PUROMYCIN-SENSITIVE AMINOPEPTIDASE-RELATED"/>
    <property type="match status" value="1"/>
</dbReference>
<dbReference type="Proteomes" id="UP000637628">
    <property type="component" value="Unassembled WGS sequence"/>
</dbReference>
<evidence type="ECO:0000259" key="14">
    <source>
        <dbReference type="Pfam" id="PF01433"/>
    </source>
</evidence>
<dbReference type="Gene3D" id="1.10.390.10">
    <property type="entry name" value="Neutral Protease Domain 2"/>
    <property type="match status" value="1"/>
</dbReference>
<dbReference type="GO" id="GO:0004177">
    <property type="term" value="F:aminopeptidase activity"/>
    <property type="evidence" value="ECO:0007669"/>
    <property type="project" value="UniProtKB-KW"/>
</dbReference>
<evidence type="ECO:0000256" key="9">
    <source>
        <dbReference type="ARBA" id="ARBA00022801"/>
    </source>
</evidence>
<keyword evidence="6 17" id="KW-0031">Aminopeptidase</keyword>
<dbReference type="InterPro" id="IPR012778">
    <property type="entry name" value="Pept_M1_aminopeptidase"/>
</dbReference>
<evidence type="ECO:0000256" key="7">
    <source>
        <dbReference type="ARBA" id="ARBA00022670"/>
    </source>
</evidence>
<comment type="caution">
    <text evidence="17">The sequence shown here is derived from an EMBL/GenBank/DDBJ whole genome shotgun (WGS) entry which is preliminary data.</text>
</comment>
<evidence type="ECO:0000256" key="10">
    <source>
        <dbReference type="ARBA" id="ARBA00022833"/>
    </source>
</evidence>
<dbReference type="PRINTS" id="PR00756">
    <property type="entry name" value="ALADIPTASE"/>
</dbReference>
<proteinExistence type="inferred from homology"/>